<evidence type="ECO:0000313" key="3">
    <source>
        <dbReference type="Proteomes" id="UP000323506"/>
    </source>
</evidence>
<evidence type="ECO:0000256" key="1">
    <source>
        <dbReference type="SAM" id="Phobius"/>
    </source>
</evidence>
<reference evidence="2 3" key="1">
    <citation type="submission" date="2019-06" db="EMBL/GenBank/DDBJ databases">
        <title>WGS assembly of Gossypium darwinii.</title>
        <authorList>
            <person name="Chen Z.J."/>
            <person name="Sreedasyam A."/>
            <person name="Ando A."/>
            <person name="Song Q."/>
            <person name="De L."/>
            <person name="Hulse-Kemp A."/>
            <person name="Ding M."/>
            <person name="Ye W."/>
            <person name="Kirkbride R."/>
            <person name="Jenkins J."/>
            <person name="Plott C."/>
            <person name="Lovell J."/>
            <person name="Lin Y.-M."/>
            <person name="Vaughn R."/>
            <person name="Liu B."/>
            <person name="Li W."/>
            <person name="Simpson S."/>
            <person name="Scheffler B."/>
            <person name="Saski C."/>
            <person name="Grover C."/>
            <person name="Hu G."/>
            <person name="Conover J."/>
            <person name="Carlson J."/>
            <person name="Shu S."/>
            <person name="Boston L."/>
            <person name="Williams M."/>
            <person name="Peterson D."/>
            <person name="Mcgee K."/>
            <person name="Jones D."/>
            <person name="Wendel J."/>
            <person name="Stelly D."/>
            <person name="Grimwood J."/>
            <person name="Schmutz J."/>
        </authorList>
    </citation>
    <scope>NUCLEOTIDE SEQUENCE [LARGE SCALE GENOMIC DNA]</scope>
    <source>
        <strain evidence="2">1808015.09</strain>
    </source>
</reference>
<keyword evidence="1" id="KW-1133">Transmembrane helix</keyword>
<accession>A0A5D2CQG2</accession>
<evidence type="ECO:0000313" key="2">
    <source>
        <dbReference type="EMBL" id="TYG70276.1"/>
    </source>
</evidence>
<protein>
    <submittedName>
        <fullName evidence="2">Uncharacterized protein</fullName>
    </submittedName>
</protein>
<feature type="transmembrane region" description="Helical" evidence="1">
    <location>
        <begin position="21"/>
        <end position="42"/>
    </location>
</feature>
<proteinExistence type="predicted"/>
<gene>
    <name evidence="2" type="ORF">ES288_D05G300300v1</name>
</gene>
<keyword evidence="1" id="KW-0812">Transmembrane</keyword>
<feature type="transmembrane region" description="Helical" evidence="1">
    <location>
        <begin position="48"/>
        <end position="67"/>
    </location>
</feature>
<sequence length="89" mass="9783">MKKKKRGRLKFGKKVLEELFKLLKTSSMAATVIFHLLLLFLLKHQRVASSSCSLVVLILLPLLLLPIEIQMRKGRSLAPCGSGGGEGVP</sequence>
<keyword evidence="3" id="KW-1185">Reference proteome</keyword>
<name>A0A5D2CQG2_GOSDA</name>
<dbReference type="Proteomes" id="UP000323506">
    <property type="component" value="Chromosome D05"/>
</dbReference>
<organism evidence="2 3">
    <name type="scientific">Gossypium darwinii</name>
    <name type="common">Darwin's cotton</name>
    <name type="synonym">Gossypium barbadense var. darwinii</name>
    <dbReference type="NCBI Taxonomy" id="34276"/>
    <lineage>
        <taxon>Eukaryota</taxon>
        <taxon>Viridiplantae</taxon>
        <taxon>Streptophyta</taxon>
        <taxon>Embryophyta</taxon>
        <taxon>Tracheophyta</taxon>
        <taxon>Spermatophyta</taxon>
        <taxon>Magnoliopsida</taxon>
        <taxon>eudicotyledons</taxon>
        <taxon>Gunneridae</taxon>
        <taxon>Pentapetalae</taxon>
        <taxon>rosids</taxon>
        <taxon>malvids</taxon>
        <taxon>Malvales</taxon>
        <taxon>Malvaceae</taxon>
        <taxon>Malvoideae</taxon>
        <taxon>Gossypium</taxon>
    </lineage>
</organism>
<keyword evidence="1" id="KW-0472">Membrane</keyword>
<dbReference type="EMBL" id="CM017705">
    <property type="protein sequence ID" value="TYG70276.1"/>
    <property type="molecule type" value="Genomic_DNA"/>
</dbReference>
<dbReference type="AlphaFoldDB" id="A0A5D2CQG2"/>